<dbReference type="InterPro" id="IPR006530">
    <property type="entry name" value="YD"/>
</dbReference>
<name>A0A2T5I4C3_9PROT</name>
<dbReference type="Gene3D" id="2.180.10.10">
    <property type="entry name" value="RHS repeat-associated core"/>
    <property type="match status" value="1"/>
</dbReference>
<dbReference type="AlphaFoldDB" id="A0A2T5I4C3"/>
<dbReference type="RefSeq" id="WP_107788013.1">
    <property type="nucleotide sequence ID" value="NZ_QAOL01000064.1"/>
</dbReference>
<dbReference type="NCBIfam" id="TIGR01643">
    <property type="entry name" value="YD_repeat_2x"/>
    <property type="match status" value="1"/>
</dbReference>
<proteinExistence type="predicted"/>
<dbReference type="EMBL" id="QAOL01000064">
    <property type="protein sequence ID" value="PTQ78663.1"/>
    <property type="molecule type" value="Genomic_DNA"/>
</dbReference>
<evidence type="ECO:0000313" key="2">
    <source>
        <dbReference type="Proteomes" id="UP000244110"/>
    </source>
</evidence>
<accession>A0A2T5I4C3</accession>
<gene>
    <name evidence="1" type="ORF">C8R28_106410</name>
</gene>
<organism evidence="1 2">
    <name type="scientific">Nitrosomonas ureae</name>
    <dbReference type="NCBI Taxonomy" id="44577"/>
    <lineage>
        <taxon>Bacteria</taxon>
        <taxon>Pseudomonadati</taxon>
        <taxon>Pseudomonadota</taxon>
        <taxon>Betaproteobacteria</taxon>
        <taxon>Nitrosomonadales</taxon>
        <taxon>Nitrosomonadaceae</taxon>
        <taxon>Nitrosomonas</taxon>
    </lineage>
</organism>
<protein>
    <submittedName>
        <fullName evidence="1">YD repeat-containing protein</fullName>
    </submittedName>
</protein>
<sequence>MKTYTYDAAGNPLSDGATTFTWNVAGKLSTTVNNGKTHAYRYNALDQRVSKNGPLGSKFTFFYDEAGQLIGEYRDNSTTATPTDDWLVRQETIWLEDIPVAVIRKPTATGPIQTYFIHADHLNTPTE</sequence>
<dbReference type="Proteomes" id="UP000244110">
    <property type="component" value="Unassembled WGS sequence"/>
</dbReference>
<reference evidence="1 2" key="1">
    <citation type="submission" date="2018-04" db="EMBL/GenBank/DDBJ databases">
        <title>Active sludge and wastewater microbial communities from Klosterneuburg, Austria.</title>
        <authorList>
            <person name="Wagner M."/>
        </authorList>
    </citation>
    <scope>NUCLEOTIDE SEQUENCE [LARGE SCALE GENOMIC DNA]</scope>
    <source>
        <strain evidence="1 2">Nm4</strain>
    </source>
</reference>
<comment type="caution">
    <text evidence="1">The sequence shown here is derived from an EMBL/GenBank/DDBJ whole genome shotgun (WGS) entry which is preliminary data.</text>
</comment>
<evidence type="ECO:0000313" key="1">
    <source>
        <dbReference type="EMBL" id="PTQ78663.1"/>
    </source>
</evidence>